<evidence type="ECO:0000256" key="1">
    <source>
        <dbReference type="ARBA" id="ARBA00004496"/>
    </source>
</evidence>
<dbReference type="InterPro" id="IPR037406">
    <property type="entry name" value="MetR_PBP2"/>
</dbReference>
<protein>
    <recommendedName>
        <fullName evidence="3">HTH-type transcriptional regulator MetR</fullName>
    </recommendedName>
</protein>
<keyword evidence="11" id="KW-0486">Methionine biosynthesis</keyword>
<dbReference type="EMBL" id="CP060244">
    <property type="protein sequence ID" value="QNT79245.1"/>
    <property type="molecule type" value="Genomic_DNA"/>
</dbReference>
<evidence type="ECO:0000256" key="8">
    <source>
        <dbReference type="ARBA" id="ARBA00023125"/>
    </source>
</evidence>
<keyword evidence="5" id="KW-0678">Repressor</keyword>
<dbReference type="GO" id="GO:0000976">
    <property type="term" value="F:transcription cis-regulatory region binding"/>
    <property type="evidence" value="ECO:0007669"/>
    <property type="project" value="TreeGrafter"/>
</dbReference>
<dbReference type="Pfam" id="PF03466">
    <property type="entry name" value="LysR_substrate"/>
    <property type="match status" value="1"/>
</dbReference>
<keyword evidence="7" id="KW-0805">Transcription regulation</keyword>
<evidence type="ECO:0000256" key="4">
    <source>
        <dbReference type="ARBA" id="ARBA00022490"/>
    </source>
</evidence>
<dbReference type="InterPro" id="IPR000847">
    <property type="entry name" value="LysR_HTH_N"/>
</dbReference>
<dbReference type="GO" id="GO:0005737">
    <property type="term" value="C:cytoplasm"/>
    <property type="evidence" value="ECO:0007669"/>
    <property type="project" value="UniProtKB-SubCell"/>
</dbReference>
<dbReference type="Pfam" id="PF00126">
    <property type="entry name" value="HTH_1"/>
    <property type="match status" value="1"/>
</dbReference>
<keyword evidence="10" id="KW-0804">Transcription</keyword>
<evidence type="ECO:0000256" key="2">
    <source>
        <dbReference type="ARBA" id="ARBA00009437"/>
    </source>
</evidence>
<keyword evidence="6" id="KW-0028">Amino-acid biosynthesis</keyword>
<accession>A0A7H1NTY5</accession>
<gene>
    <name evidence="13" type="primary">metR</name>
    <name evidence="13" type="ORF">JGUZn3_20400</name>
</gene>
<dbReference type="SUPFAM" id="SSF46785">
    <property type="entry name" value="Winged helix' DNA-binding domain"/>
    <property type="match status" value="1"/>
</dbReference>
<evidence type="ECO:0000259" key="12">
    <source>
        <dbReference type="PROSITE" id="PS50931"/>
    </source>
</evidence>
<evidence type="ECO:0000313" key="14">
    <source>
        <dbReference type="Proteomes" id="UP000516349"/>
    </source>
</evidence>
<keyword evidence="9" id="KW-0010">Activator</keyword>
<dbReference type="Gene3D" id="3.40.190.10">
    <property type="entry name" value="Periplasmic binding protein-like II"/>
    <property type="match status" value="1"/>
</dbReference>
<evidence type="ECO:0000256" key="9">
    <source>
        <dbReference type="ARBA" id="ARBA00023159"/>
    </source>
</evidence>
<feature type="domain" description="HTH lysR-type" evidence="12">
    <location>
        <begin position="1"/>
        <end position="59"/>
    </location>
</feature>
<reference evidence="13 14" key="1">
    <citation type="submission" date="2020-08" db="EMBL/GenBank/DDBJ databases">
        <title>Complete genome sequence of Entomobacter blattae G55GP.</title>
        <authorList>
            <person name="Poehlein A."/>
            <person name="Guzman J."/>
            <person name="Daniel R."/>
            <person name="Vilcinskas A."/>
        </authorList>
    </citation>
    <scope>NUCLEOTIDE SEQUENCE [LARGE SCALE GENOMIC DNA]</scope>
    <source>
        <strain evidence="13 14">G55GP</strain>
    </source>
</reference>
<dbReference type="KEGG" id="ebla:JGUZn3_20400"/>
<dbReference type="GO" id="GO:0003700">
    <property type="term" value="F:DNA-binding transcription factor activity"/>
    <property type="evidence" value="ECO:0007669"/>
    <property type="project" value="InterPro"/>
</dbReference>
<sequence>MLERIHLEIIYAIEQCGSLTAAAEKLCLTQSALSHTIKKLEQLTGTIIWTREGRSLRLTQTGLYLRDLAKRIVPQMELAEEQMQQYAQGKRGILRIGVECHPCYQWLQKVVNPYLKSWSDVDIDIKQKFNFGGIGALLNYEIDLLVTPDPLWKSRLSFLPVFDYEQVLVVGSSHPLASFNTVSPKQLSQETLITYPVEKERLDIFSLFLTPAGIIPKEHKTLETTEIIFQMVENQRGISAMPLWLVQEYSYKYAVTPVRLGKNGIFKSIYLGTRKDDLTIPYLNAFIEIAKTTNTDSLFPKRSR</sequence>
<dbReference type="InterPro" id="IPR036390">
    <property type="entry name" value="WH_DNA-bd_sf"/>
</dbReference>
<evidence type="ECO:0000256" key="3">
    <source>
        <dbReference type="ARBA" id="ARBA00019365"/>
    </source>
</evidence>
<evidence type="ECO:0000256" key="11">
    <source>
        <dbReference type="ARBA" id="ARBA00023167"/>
    </source>
</evidence>
<keyword evidence="4" id="KW-0963">Cytoplasm</keyword>
<comment type="subcellular location">
    <subcellularLocation>
        <location evidence="1">Cytoplasm</location>
    </subcellularLocation>
</comment>
<evidence type="ECO:0000256" key="7">
    <source>
        <dbReference type="ARBA" id="ARBA00023015"/>
    </source>
</evidence>
<dbReference type="SUPFAM" id="SSF53850">
    <property type="entry name" value="Periplasmic binding protein-like II"/>
    <property type="match status" value="1"/>
</dbReference>
<dbReference type="Gene3D" id="1.10.10.10">
    <property type="entry name" value="Winged helix-like DNA-binding domain superfamily/Winged helix DNA-binding domain"/>
    <property type="match status" value="1"/>
</dbReference>
<dbReference type="PRINTS" id="PR00039">
    <property type="entry name" value="HTHLYSR"/>
</dbReference>
<dbReference type="PANTHER" id="PTHR30126:SF25">
    <property type="entry name" value="HTH-TYPE TRANSCRIPTIONAL REGULATOR METR"/>
    <property type="match status" value="1"/>
</dbReference>
<dbReference type="GO" id="GO:0009086">
    <property type="term" value="P:methionine biosynthetic process"/>
    <property type="evidence" value="ECO:0007669"/>
    <property type="project" value="UniProtKB-KW"/>
</dbReference>
<dbReference type="CDD" id="cd08441">
    <property type="entry name" value="PBP2_MetR"/>
    <property type="match status" value="1"/>
</dbReference>
<keyword evidence="14" id="KW-1185">Reference proteome</keyword>
<keyword evidence="8" id="KW-0238">DNA-binding</keyword>
<dbReference type="PANTHER" id="PTHR30126">
    <property type="entry name" value="HTH-TYPE TRANSCRIPTIONAL REGULATOR"/>
    <property type="match status" value="1"/>
</dbReference>
<evidence type="ECO:0000256" key="10">
    <source>
        <dbReference type="ARBA" id="ARBA00023163"/>
    </source>
</evidence>
<comment type="similarity">
    <text evidence="2">Belongs to the LysR transcriptional regulatory family.</text>
</comment>
<dbReference type="AlphaFoldDB" id="A0A7H1NTY5"/>
<evidence type="ECO:0000256" key="6">
    <source>
        <dbReference type="ARBA" id="ARBA00022605"/>
    </source>
</evidence>
<dbReference type="InterPro" id="IPR005119">
    <property type="entry name" value="LysR_subst-bd"/>
</dbReference>
<proteinExistence type="inferred from homology"/>
<name>A0A7H1NTY5_9PROT</name>
<dbReference type="PROSITE" id="PS50931">
    <property type="entry name" value="HTH_LYSR"/>
    <property type="match status" value="1"/>
</dbReference>
<evidence type="ECO:0000313" key="13">
    <source>
        <dbReference type="EMBL" id="QNT79245.1"/>
    </source>
</evidence>
<organism evidence="13 14">
    <name type="scientific">Entomobacter blattae</name>
    <dbReference type="NCBI Taxonomy" id="2762277"/>
    <lineage>
        <taxon>Bacteria</taxon>
        <taxon>Pseudomonadati</taxon>
        <taxon>Pseudomonadota</taxon>
        <taxon>Alphaproteobacteria</taxon>
        <taxon>Acetobacterales</taxon>
        <taxon>Acetobacteraceae</taxon>
        <taxon>Entomobacter</taxon>
    </lineage>
</organism>
<dbReference type="InterPro" id="IPR036388">
    <property type="entry name" value="WH-like_DNA-bd_sf"/>
</dbReference>
<dbReference type="Proteomes" id="UP000516349">
    <property type="component" value="Chromosome"/>
</dbReference>
<evidence type="ECO:0000256" key="5">
    <source>
        <dbReference type="ARBA" id="ARBA00022491"/>
    </source>
</evidence>